<feature type="transmembrane region" description="Helical" evidence="7">
    <location>
        <begin position="143"/>
        <end position="162"/>
    </location>
</feature>
<evidence type="ECO:0000313" key="8">
    <source>
        <dbReference type="EMBL" id="CAJ1931993.1"/>
    </source>
</evidence>
<evidence type="ECO:0000313" key="9">
    <source>
        <dbReference type="Proteomes" id="UP001295423"/>
    </source>
</evidence>
<comment type="similarity">
    <text evidence="2">Belongs to the EMC3 family.</text>
</comment>
<evidence type="ECO:0000256" key="1">
    <source>
        <dbReference type="ARBA" id="ARBA00004141"/>
    </source>
</evidence>
<evidence type="ECO:0000256" key="5">
    <source>
        <dbReference type="ARBA" id="ARBA00022989"/>
    </source>
</evidence>
<feature type="transmembrane region" description="Helical" evidence="7">
    <location>
        <begin position="16"/>
        <end position="35"/>
    </location>
</feature>
<keyword evidence="6 7" id="KW-0472">Membrane</keyword>
<evidence type="ECO:0000256" key="7">
    <source>
        <dbReference type="SAM" id="Phobius"/>
    </source>
</evidence>
<comment type="subcellular location">
    <subcellularLocation>
        <location evidence="1">Membrane</location>
        <topology evidence="1">Multi-pass membrane protein</topology>
    </subcellularLocation>
</comment>
<proteinExistence type="inferred from homology"/>
<dbReference type="PANTHER" id="PTHR13116">
    <property type="entry name" value="ER MEMBRANE PROTEIN COMPLEX SUBUNIT 3"/>
    <property type="match status" value="1"/>
</dbReference>
<accession>A0AAD2CEC4</accession>
<keyword evidence="4 7" id="KW-0812">Transmembrane</keyword>
<reference evidence="8" key="1">
    <citation type="submission" date="2023-08" db="EMBL/GenBank/DDBJ databases">
        <authorList>
            <person name="Audoor S."/>
            <person name="Bilcke G."/>
        </authorList>
    </citation>
    <scope>NUCLEOTIDE SEQUENCE</scope>
</reference>
<protein>
    <recommendedName>
        <fullName evidence="3">ER membrane protein complex subunit 3</fullName>
    </recommendedName>
</protein>
<organism evidence="8 9">
    <name type="scientific">Cylindrotheca closterium</name>
    <dbReference type="NCBI Taxonomy" id="2856"/>
    <lineage>
        <taxon>Eukaryota</taxon>
        <taxon>Sar</taxon>
        <taxon>Stramenopiles</taxon>
        <taxon>Ochrophyta</taxon>
        <taxon>Bacillariophyta</taxon>
        <taxon>Bacillariophyceae</taxon>
        <taxon>Bacillariophycidae</taxon>
        <taxon>Bacillariales</taxon>
        <taxon>Bacillariaceae</taxon>
        <taxon>Cylindrotheca</taxon>
    </lineage>
</organism>
<sequence>MSTAENILLDSDIRDWVVLPLFVIMVAAGLLRFHMGNVLKPDPKQGTKVTQRIQSSVRAVAILKGGAVHFLSTSKLESRKLAYPKLLRAQAIWCENHLDEQDAAGEKNGGENDDGDMPNPFSSMEGMMGNMAFMVQNMIMMQAIQHFFSGFILLKVPFRLTLGFKQMFQRGLEGLATLETSYVSSISWYFLVMFGLRGFFKLAIGSPALETQETHQAWQKLGKQPPGRPGTTAGAADDDKQIEMLEQEADNLEMLLPTQFKSNLDQVEKRLLQNNYPKKKSTIAKNDFLLHHSVGKNKSKKN</sequence>
<dbReference type="AlphaFoldDB" id="A0AAD2CEC4"/>
<evidence type="ECO:0000256" key="4">
    <source>
        <dbReference type="ARBA" id="ARBA00022692"/>
    </source>
</evidence>
<dbReference type="InterPro" id="IPR008568">
    <property type="entry name" value="EMC3"/>
</dbReference>
<dbReference type="InterPro" id="IPR002809">
    <property type="entry name" value="EMC3/TMCO1"/>
</dbReference>
<dbReference type="EMBL" id="CAKOGP040000195">
    <property type="protein sequence ID" value="CAJ1931993.1"/>
    <property type="molecule type" value="Genomic_DNA"/>
</dbReference>
<gene>
    <name evidence="8" type="ORF">CYCCA115_LOCUS2640</name>
</gene>
<dbReference type="Proteomes" id="UP001295423">
    <property type="component" value="Unassembled WGS sequence"/>
</dbReference>
<comment type="caution">
    <text evidence="8">The sequence shown here is derived from an EMBL/GenBank/DDBJ whole genome shotgun (WGS) entry which is preliminary data.</text>
</comment>
<dbReference type="GO" id="GO:0072546">
    <property type="term" value="C:EMC complex"/>
    <property type="evidence" value="ECO:0007669"/>
    <property type="project" value="TreeGrafter"/>
</dbReference>
<dbReference type="GO" id="GO:0034975">
    <property type="term" value="P:protein folding in endoplasmic reticulum"/>
    <property type="evidence" value="ECO:0007669"/>
    <property type="project" value="TreeGrafter"/>
</dbReference>
<keyword evidence="5 7" id="KW-1133">Transmembrane helix</keyword>
<evidence type="ECO:0000256" key="3">
    <source>
        <dbReference type="ARBA" id="ARBA00020822"/>
    </source>
</evidence>
<name>A0AAD2CEC4_9STRA</name>
<evidence type="ECO:0000256" key="6">
    <source>
        <dbReference type="ARBA" id="ARBA00023136"/>
    </source>
</evidence>
<feature type="transmembrane region" description="Helical" evidence="7">
    <location>
        <begin position="182"/>
        <end position="200"/>
    </location>
</feature>
<dbReference type="Pfam" id="PF01956">
    <property type="entry name" value="EMC3_TMCO1"/>
    <property type="match status" value="1"/>
</dbReference>
<dbReference type="PANTHER" id="PTHR13116:SF5">
    <property type="entry name" value="ER MEMBRANE PROTEIN COMPLEX SUBUNIT 3"/>
    <property type="match status" value="1"/>
</dbReference>
<evidence type="ECO:0000256" key="2">
    <source>
        <dbReference type="ARBA" id="ARBA00005376"/>
    </source>
</evidence>
<dbReference type="SMART" id="SM01415">
    <property type="entry name" value="DUF106"/>
    <property type="match status" value="1"/>
</dbReference>
<keyword evidence="9" id="KW-1185">Reference proteome</keyword>